<dbReference type="EMBL" id="LAZR01050018">
    <property type="protein sequence ID" value="KKK88298.1"/>
    <property type="molecule type" value="Genomic_DNA"/>
</dbReference>
<evidence type="ECO:0008006" key="2">
    <source>
        <dbReference type="Google" id="ProtNLM"/>
    </source>
</evidence>
<sequence length="186" mass="21048">GQQGWAWLTFEDGLAAAIEYGVARESVYSSTFKKQQFEGGTSYAARRDAQRHRIEQFNTSTGEQSHWELTRSDRVREWKTTLDQGWPVLMGMHVTEDYRRLAHDHPDPLPAARLPGDGDVLSEARHAAAVLGYAEDDATDGAFLVSDSRGANFGDAGRWWLPYELVRTAFVIEAWTVRFITYGYDD</sequence>
<dbReference type="AlphaFoldDB" id="A0A0F8Z3K1"/>
<dbReference type="InterPro" id="IPR038765">
    <property type="entry name" value="Papain-like_cys_pep_sf"/>
</dbReference>
<protein>
    <recommendedName>
        <fullName evidence="2">Peptidase C1A papain C-terminal domain-containing protein</fullName>
    </recommendedName>
</protein>
<dbReference type="SUPFAM" id="SSF54001">
    <property type="entry name" value="Cysteine proteinases"/>
    <property type="match status" value="1"/>
</dbReference>
<proteinExistence type="predicted"/>
<gene>
    <name evidence="1" type="ORF">LCGC14_2744580</name>
</gene>
<dbReference type="Gene3D" id="3.90.70.10">
    <property type="entry name" value="Cysteine proteinases"/>
    <property type="match status" value="1"/>
</dbReference>
<evidence type="ECO:0000313" key="1">
    <source>
        <dbReference type="EMBL" id="KKK88298.1"/>
    </source>
</evidence>
<accession>A0A0F8Z3K1</accession>
<feature type="non-terminal residue" evidence="1">
    <location>
        <position position="1"/>
    </location>
</feature>
<name>A0A0F8Z3K1_9ZZZZ</name>
<reference evidence="1" key="1">
    <citation type="journal article" date="2015" name="Nature">
        <title>Complex archaea that bridge the gap between prokaryotes and eukaryotes.</title>
        <authorList>
            <person name="Spang A."/>
            <person name="Saw J.H."/>
            <person name="Jorgensen S.L."/>
            <person name="Zaremba-Niedzwiedzka K."/>
            <person name="Martijn J."/>
            <person name="Lind A.E."/>
            <person name="van Eijk R."/>
            <person name="Schleper C."/>
            <person name="Guy L."/>
            <person name="Ettema T.J."/>
        </authorList>
    </citation>
    <scope>NUCLEOTIDE SEQUENCE</scope>
</reference>
<organism evidence="1">
    <name type="scientific">marine sediment metagenome</name>
    <dbReference type="NCBI Taxonomy" id="412755"/>
    <lineage>
        <taxon>unclassified sequences</taxon>
        <taxon>metagenomes</taxon>
        <taxon>ecological metagenomes</taxon>
    </lineage>
</organism>
<comment type="caution">
    <text evidence="1">The sequence shown here is derived from an EMBL/GenBank/DDBJ whole genome shotgun (WGS) entry which is preliminary data.</text>
</comment>